<name>A0ABY6BGZ4_9GAMM</name>
<keyword evidence="2" id="KW-1185">Reference proteome</keyword>
<sequence length="234" mass="24431">MAKKRFVFAPQITITGSITAMIVAFDAASDDDTRKEPRLVRVPSQYRSLAVRCRGFDTVAQSSGRVEGTIELLVHPEEGEPQEPIVLADVSLPEMPDLRAQVEAGTTRAWSRALQDFCRGLGSGEAPAYAALPAAVHARALPPVEPRGSGLKMAGVTVAGIVVAIAAIAAVRNRAPEVPPGPPETLAARTLLADPATLDSSIALTQQTLKSMGLDPGTAADMACLAAPPVPKPE</sequence>
<proteinExistence type="predicted"/>
<dbReference type="EMBL" id="CP104694">
    <property type="protein sequence ID" value="UXI68345.1"/>
    <property type="molecule type" value="Genomic_DNA"/>
</dbReference>
<gene>
    <name evidence="1" type="ORF">N4264_01455</name>
</gene>
<dbReference type="RefSeq" id="WP_261695305.1">
    <property type="nucleotide sequence ID" value="NZ_CP104694.1"/>
</dbReference>
<evidence type="ECO:0000313" key="2">
    <source>
        <dbReference type="Proteomes" id="UP001064632"/>
    </source>
</evidence>
<protein>
    <submittedName>
        <fullName evidence="1">Uncharacterized protein</fullName>
    </submittedName>
</protein>
<accession>A0ABY6BGZ4</accession>
<dbReference type="Proteomes" id="UP001064632">
    <property type="component" value="Chromosome"/>
</dbReference>
<organism evidence="1 2">
    <name type="scientific">Tahibacter amnicola</name>
    <dbReference type="NCBI Taxonomy" id="2976241"/>
    <lineage>
        <taxon>Bacteria</taxon>
        <taxon>Pseudomonadati</taxon>
        <taxon>Pseudomonadota</taxon>
        <taxon>Gammaproteobacteria</taxon>
        <taxon>Lysobacterales</taxon>
        <taxon>Rhodanobacteraceae</taxon>
        <taxon>Tahibacter</taxon>
    </lineage>
</organism>
<reference evidence="1" key="1">
    <citation type="submission" date="2022-09" db="EMBL/GenBank/DDBJ databases">
        <title>Tahibacter sp. nov., isolated from a fresh water.</title>
        <authorList>
            <person name="Baek J.H."/>
            <person name="Lee J.K."/>
            <person name="Kim J.M."/>
            <person name="Jeon C.O."/>
        </authorList>
    </citation>
    <scope>NUCLEOTIDE SEQUENCE</scope>
    <source>
        <strain evidence="1">W38</strain>
    </source>
</reference>
<evidence type="ECO:0000313" key="1">
    <source>
        <dbReference type="EMBL" id="UXI68345.1"/>
    </source>
</evidence>